<organism evidence="1 2">
    <name type="scientific">Campylobacter magnus</name>
    <dbReference type="NCBI Taxonomy" id="3026462"/>
    <lineage>
        <taxon>Bacteria</taxon>
        <taxon>Pseudomonadati</taxon>
        <taxon>Campylobacterota</taxon>
        <taxon>Epsilonproteobacteria</taxon>
        <taxon>Campylobacterales</taxon>
        <taxon>Campylobacteraceae</taxon>
        <taxon>Campylobacter</taxon>
    </lineage>
</organism>
<accession>A0ABT8T6R6</accession>
<evidence type="ECO:0008006" key="3">
    <source>
        <dbReference type="Google" id="ProtNLM"/>
    </source>
</evidence>
<reference evidence="1 2" key="1">
    <citation type="submission" date="2023-06" db="EMBL/GenBank/DDBJ databases">
        <title>Campylobacter magnum sp. nov., isolated from cecal contents of domestic pigs (Sus scrofa domesticus).</title>
        <authorList>
            <person name="Papic B."/>
            <person name="Gruntar I."/>
        </authorList>
    </citation>
    <scope>NUCLEOTIDE SEQUENCE [LARGE SCALE GENOMIC DNA]</scope>
    <source>
        <strain evidence="2">34484-21</strain>
    </source>
</reference>
<keyword evidence="2" id="KW-1185">Reference proteome</keyword>
<dbReference type="EMBL" id="JAULJQ010000004">
    <property type="protein sequence ID" value="MDO2409307.1"/>
    <property type="molecule type" value="Genomic_DNA"/>
</dbReference>
<proteinExistence type="predicted"/>
<sequence>MKDYEKEVSLEELSYELDVMLEAMLLNAGVKRNKLEEACELYVENIDDVLASLDKSVDGVDEILAVVEYLRKNHAELFGK</sequence>
<name>A0ABT8T6R6_9BACT</name>
<comment type="caution">
    <text evidence="1">The sequence shown here is derived from an EMBL/GenBank/DDBJ whole genome shotgun (WGS) entry which is preliminary data.</text>
</comment>
<gene>
    <name evidence="1" type="ORF">Q2362_04230</name>
</gene>
<evidence type="ECO:0000313" key="1">
    <source>
        <dbReference type="EMBL" id="MDO2409307.1"/>
    </source>
</evidence>
<evidence type="ECO:0000313" key="2">
    <source>
        <dbReference type="Proteomes" id="UP001171111"/>
    </source>
</evidence>
<dbReference type="RefSeq" id="WP_273930740.1">
    <property type="nucleotide sequence ID" value="NZ_JAQSLK010000001.1"/>
</dbReference>
<protein>
    <recommendedName>
        <fullName evidence="3">Cell division protein</fullName>
    </recommendedName>
</protein>
<dbReference type="Proteomes" id="UP001171111">
    <property type="component" value="Unassembled WGS sequence"/>
</dbReference>